<feature type="transmembrane region" description="Helical" evidence="1">
    <location>
        <begin position="6"/>
        <end position="29"/>
    </location>
</feature>
<keyword evidence="1" id="KW-1133">Transmembrane helix</keyword>
<proteinExistence type="predicted"/>
<keyword evidence="1" id="KW-0812">Transmembrane</keyword>
<evidence type="ECO:0000313" key="2">
    <source>
        <dbReference type="EMBL" id="MFC5452570.1"/>
    </source>
</evidence>
<keyword evidence="3" id="KW-1185">Reference proteome</keyword>
<protein>
    <recommendedName>
        <fullName evidence="4">DUF3139 domain-containing protein</fullName>
    </recommendedName>
</protein>
<dbReference type="Proteomes" id="UP001596044">
    <property type="component" value="Unassembled WGS sequence"/>
</dbReference>
<accession>A0ABW0KH15</accession>
<sequence>MKKVLIIILAIFGLFAIGFMAIIWDYIYYPMIKYKAEDKAFLHLKTTYQEDFVIDSVTYEKQFGEHTGSYYITAHPKAHKDIDFSMYVGQDFKVSNDSYKESKWRNDMIQEYAPLIDALSPGFRSYAVNLPIPEGLINKYNIETNYGDIRKQNENNEEYLFMGAAVDAGFNEQQSLEFGYRVAEFMKQRNLKNASIEINFYPKSFLDGLDENNRRMSVFDFRSKFFKDSLPFRISYDSRINKTKTSLTEVKSPEDMKPFLVYTRNK</sequence>
<reference evidence="3" key="1">
    <citation type="journal article" date="2019" name="Int. J. Syst. Evol. Microbiol.">
        <title>The Global Catalogue of Microorganisms (GCM) 10K type strain sequencing project: providing services to taxonomists for standard genome sequencing and annotation.</title>
        <authorList>
            <consortium name="The Broad Institute Genomics Platform"/>
            <consortium name="The Broad Institute Genome Sequencing Center for Infectious Disease"/>
            <person name="Wu L."/>
            <person name="Ma J."/>
        </authorList>
    </citation>
    <scope>NUCLEOTIDE SEQUENCE [LARGE SCALE GENOMIC DNA]</scope>
    <source>
        <strain evidence="3">KACC 11904</strain>
    </source>
</reference>
<comment type="caution">
    <text evidence="2">The sequence shown here is derived from an EMBL/GenBank/DDBJ whole genome shotgun (WGS) entry which is preliminary data.</text>
</comment>
<evidence type="ECO:0000256" key="1">
    <source>
        <dbReference type="SAM" id="Phobius"/>
    </source>
</evidence>
<name>A0ABW0KH15_9BACL</name>
<evidence type="ECO:0000313" key="3">
    <source>
        <dbReference type="Proteomes" id="UP001596044"/>
    </source>
</evidence>
<organism evidence="2 3">
    <name type="scientific">Paenibacillus aestuarii</name>
    <dbReference type="NCBI Taxonomy" id="516965"/>
    <lineage>
        <taxon>Bacteria</taxon>
        <taxon>Bacillati</taxon>
        <taxon>Bacillota</taxon>
        <taxon>Bacilli</taxon>
        <taxon>Bacillales</taxon>
        <taxon>Paenibacillaceae</taxon>
        <taxon>Paenibacillus</taxon>
    </lineage>
</organism>
<dbReference type="EMBL" id="JBHSMJ010000058">
    <property type="protein sequence ID" value="MFC5452570.1"/>
    <property type="molecule type" value="Genomic_DNA"/>
</dbReference>
<gene>
    <name evidence="2" type="ORF">ACFPOG_30660</name>
</gene>
<dbReference type="RefSeq" id="WP_377526803.1">
    <property type="nucleotide sequence ID" value="NZ_JBHSMJ010000058.1"/>
</dbReference>
<keyword evidence="1" id="KW-0472">Membrane</keyword>
<evidence type="ECO:0008006" key="4">
    <source>
        <dbReference type="Google" id="ProtNLM"/>
    </source>
</evidence>